<feature type="binding site" evidence="6">
    <location>
        <position position="107"/>
    </location>
    <ligand>
        <name>FMN</name>
        <dbReference type="ChEBI" id="CHEBI:58210"/>
    </ligand>
</feature>
<evidence type="ECO:0000313" key="8">
    <source>
        <dbReference type="EMBL" id="AVO55938.1"/>
    </source>
</evidence>
<feature type="binding site" evidence="6">
    <location>
        <position position="161"/>
    </location>
    <ligand>
        <name>FMN</name>
        <dbReference type="ChEBI" id="CHEBI:58210"/>
    </ligand>
</feature>
<dbReference type="SUPFAM" id="SSF51679">
    <property type="entry name" value="Bacterial luciferase-like"/>
    <property type="match status" value="1"/>
</dbReference>
<dbReference type="Proteomes" id="UP000238327">
    <property type="component" value="Chromosome"/>
</dbReference>
<dbReference type="PANTHER" id="PTHR30011">
    <property type="entry name" value="ALKANESULFONATE MONOOXYGENASE-RELATED"/>
    <property type="match status" value="1"/>
</dbReference>
<dbReference type="GO" id="GO:0004497">
    <property type="term" value="F:monooxygenase activity"/>
    <property type="evidence" value="ECO:0007669"/>
    <property type="project" value="UniProtKB-KW"/>
</dbReference>
<evidence type="ECO:0000256" key="3">
    <source>
        <dbReference type="ARBA" id="ARBA00023002"/>
    </source>
</evidence>
<feature type="domain" description="Luciferase-like" evidence="7">
    <location>
        <begin position="28"/>
        <end position="390"/>
    </location>
</feature>
<dbReference type="InterPro" id="IPR016215">
    <property type="entry name" value="NTA_MOA"/>
</dbReference>
<evidence type="ECO:0000256" key="1">
    <source>
        <dbReference type="ARBA" id="ARBA00022630"/>
    </source>
</evidence>
<dbReference type="PIRSF" id="PIRSF000337">
    <property type="entry name" value="NTA_MOA"/>
    <property type="match status" value="1"/>
</dbReference>
<feature type="binding site" evidence="6">
    <location>
        <position position="233"/>
    </location>
    <ligand>
        <name>FMN</name>
        <dbReference type="ChEBI" id="CHEBI:58210"/>
    </ligand>
</feature>
<keyword evidence="2 6" id="KW-0288">FMN</keyword>
<dbReference type="PANTHER" id="PTHR30011:SF16">
    <property type="entry name" value="C2H2 FINGER DOMAIN TRANSCRIPTION FACTOR (EUROFUNG)-RELATED"/>
    <property type="match status" value="1"/>
</dbReference>
<evidence type="ECO:0000259" key="7">
    <source>
        <dbReference type="Pfam" id="PF00296"/>
    </source>
</evidence>
<organism evidence="8 9">
    <name type="scientific">Ectopseudomonas mendocina</name>
    <name type="common">Pseudomonas mendocina</name>
    <dbReference type="NCBI Taxonomy" id="300"/>
    <lineage>
        <taxon>Bacteria</taxon>
        <taxon>Pseudomonadati</taxon>
        <taxon>Pseudomonadota</taxon>
        <taxon>Gammaproteobacteria</taxon>
        <taxon>Pseudomonadales</taxon>
        <taxon>Pseudomonadaceae</taxon>
        <taxon>Ectopseudomonas</taxon>
    </lineage>
</organism>
<comment type="similarity">
    <text evidence="5">Belongs to the NtaA/SnaA/DszA monooxygenase family.</text>
</comment>
<dbReference type="InterPro" id="IPR036661">
    <property type="entry name" value="Luciferase-like_sf"/>
</dbReference>
<feature type="binding site" evidence="6">
    <location>
        <position position="61"/>
    </location>
    <ligand>
        <name>FMN</name>
        <dbReference type="ChEBI" id="CHEBI:58210"/>
    </ligand>
</feature>
<dbReference type="RefSeq" id="WP_106742051.1">
    <property type="nucleotide sequence ID" value="NZ_CP027657.1"/>
</dbReference>
<evidence type="ECO:0000256" key="5">
    <source>
        <dbReference type="ARBA" id="ARBA00033748"/>
    </source>
</evidence>
<feature type="binding site" evidence="6">
    <location>
        <position position="157"/>
    </location>
    <ligand>
        <name>FMN</name>
        <dbReference type="ChEBI" id="CHEBI:58210"/>
    </ligand>
</feature>
<name>A0A2R3QW08_ECTME</name>
<dbReference type="NCBIfam" id="TIGR03860">
    <property type="entry name" value="FMN_nitrolo"/>
    <property type="match status" value="1"/>
</dbReference>
<dbReference type="EMBL" id="CP027657">
    <property type="protein sequence ID" value="AVO55938.1"/>
    <property type="molecule type" value="Genomic_DNA"/>
</dbReference>
<gene>
    <name evidence="8" type="ORF">C7A17_25380</name>
</gene>
<evidence type="ECO:0000256" key="6">
    <source>
        <dbReference type="PIRSR" id="PIRSR000337-1"/>
    </source>
</evidence>
<proteinExistence type="inferred from homology"/>
<dbReference type="InterPro" id="IPR051260">
    <property type="entry name" value="Diverse_substr_monoxygenases"/>
</dbReference>
<accession>A0A2R3QW08</accession>
<dbReference type="OrthoDB" id="6133319at2"/>
<evidence type="ECO:0000256" key="2">
    <source>
        <dbReference type="ARBA" id="ARBA00022643"/>
    </source>
</evidence>
<dbReference type="AlphaFoldDB" id="A0A2R3QW08"/>
<evidence type="ECO:0000313" key="9">
    <source>
        <dbReference type="Proteomes" id="UP000238327"/>
    </source>
</evidence>
<reference evidence="8 9" key="1">
    <citation type="submission" date="2018-03" db="EMBL/GenBank/DDBJ databases">
        <title>Complete genome sequence and methylome analysis of Pseudomonas mendocina NEB 698.</title>
        <authorList>
            <person name="Morgan R.D."/>
        </authorList>
    </citation>
    <scope>NUCLEOTIDE SEQUENCE [LARGE SCALE GENOMIC DNA]</scope>
    <source>
        <strain evidence="8 9">NEB698</strain>
    </source>
</reference>
<dbReference type="GO" id="GO:0016705">
    <property type="term" value="F:oxidoreductase activity, acting on paired donors, with incorporation or reduction of molecular oxygen"/>
    <property type="evidence" value="ECO:0007669"/>
    <property type="project" value="InterPro"/>
</dbReference>
<protein>
    <submittedName>
        <fullName evidence="8">LLM class flavin-dependent oxidoreductase</fullName>
    </submittedName>
</protein>
<sequence length="459" mass="50746">MSDPTPLLFGLYEQASVGCGGAPSLWTHPADERLGINTLRFWSNQARIAEQANLDLFFFADVLGFYDVHGGNHDAALKWAVEAPANDPLLHIPALAALTEHLAFGATVSTTYEHPFSHARRFSTLDHLTGGRVGWNIVTSYLTSAARNFGLDRMIRHDDRYERAEEFMDVVYKLWEGSWADDAVVADKARQLYARGERVRPFNHEGTHYRVAGPHLTAPSPQRSPLLIQAGWSGRGRQFAAKHAELIFTAKSDPLEIRAGLDDIARQAVANGRAADDVKSLTVLRIVTAPTAIEAQRKYDQLQNNYHLQAQLVSYAGDTGIDIDRYADNEPLTTHTEGMTSYVMRPDGSGKPLTAGDVRQRFARVTRGTDLILVGTPAQVAEKIEEHARISGTTGYMLNPLISPGTLTDFAELVVPELQKRGLYRTAAQSGTLRSRLRADRADHLPGNAYGARFRFTQD</sequence>
<dbReference type="Pfam" id="PF00296">
    <property type="entry name" value="Bac_luciferase"/>
    <property type="match status" value="1"/>
</dbReference>
<keyword evidence="3" id="KW-0560">Oxidoreductase</keyword>
<keyword evidence="4" id="KW-0503">Monooxygenase</keyword>
<dbReference type="Gene3D" id="3.20.20.30">
    <property type="entry name" value="Luciferase-like domain"/>
    <property type="match status" value="1"/>
</dbReference>
<keyword evidence="1 6" id="KW-0285">Flavoprotein</keyword>
<evidence type="ECO:0000256" key="4">
    <source>
        <dbReference type="ARBA" id="ARBA00023033"/>
    </source>
</evidence>
<dbReference type="InterPro" id="IPR011251">
    <property type="entry name" value="Luciferase-like_dom"/>
</dbReference>